<evidence type="ECO:0000313" key="2">
    <source>
        <dbReference type="Proteomes" id="UP000031408"/>
    </source>
</evidence>
<comment type="caution">
    <text evidence="1">The sequence shown here is derived from an EMBL/GenBank/DDBJ whole genome shotgun (WGS) entry which is preliminary data.</text>
</comment>
<name>A0A0C1IH97_9BACT</name>
<dbReference type="EMBL" id="JSVC01000019">
    <property type="protein sequence ID" value="KIC93550.1"/>
    <property type="molecule type" value="Genomic_DNA"/>
</dbReference>
<dbReference type="AlphaFoldDB" id="A0A0C1IH97"/>
<sequence length="339" mass="38344">MFSLGIIALLQANYLVQSREKRKFLRIFPPHILGTKKELPLAYNSFYFAGQSSKAIYLANHTAPSYILNVNKTLRDTQVIKLFPPALTKTLPFPNQVIFQDSRFMLTSTLTNIIYVIQPGNPIDSITMDLPAGIADFQIVHGNIALTKTYDTTLKQRILVMLDLRSGKPLYRYFPQALGEGLFSTNGTFSFSKEKKITWYVHAYWNKVVALDSLLRPFRTFTTIDGTGSIPRPVMSTNQEGQLTVSGPASAINQHVCLAENYLLVHSTLPAQNEPFNSVRTFWAVDAYHSTRGSYQFSFYLPFEEGNKPIDFLYADSHLYVLYGHKLISYSLSLPILSD</sequence>
<protein>
    <submittedName>
        <fullName evidence="1">Uncharacterized protein</fullName>
    </submittedName>
</protein>
<reference evidence="1 2" key="1">
    <citation type="submission" date="2014-11" db="EMBL/GenBank/DDBJ databases">
        <title>Genome sequence of Flavihumibacter solisilvae 3-3.</title>
        <authorList>
            <person name="Zhou G."/>
            <person name="Li M."/>
            <person name="Wang G."/>
        </authorList>
    </citation>
    <scope>NUCLEOTIDE SEQUENCE [LARGE SCALE GENOMIC DNA]</scope>
    <source>
        <strain evidence="1 2">3-3</strain>
    </source>
</reference>
<keyword evidence="2" id="KW-1185">Reference proteome</keyword>
<gene>
    <name evidence="1" type="ORF">OI18_17580</name>
</gene>
<evidence type="ECO:0000313" key="1">
    <source>
        <dbReference type="EMBL" id="KIC93550.1"/>
    </source>
</evidence>
<organism evidence="1 2">
    <name type="scientific">Flavihumibacter solisilvae</name>
    <dbReference type="NCBI Taxonomy" id="1349421"/>
    <lineage>
        <taxon>Bacteria</taxon>
        <taxon>Pseudomonadati</taxon>
        <taxon>Bacteroidota</taxon>
        <taxon>Chitinophagia</taxon>
        <taxon>Chitinophagales</taxon>
        <taxon>Chitinophagaceae</taxon>
        <taxon>Flavihumibacter</taxon>
    </lineage>
</organism>
<proteinExistence type="predicted"/>
<accession>A0A0C1IH97</accession>
<dbReference type="STRING" id="1349421.OI18_17580"/>
<dbReference type="Proteomes" id="UP000031408">
    <property type="component" value="Unassembled WGS sequence"/>
</dbReference>